<comment type="caution">
    <text evidence="1">The sequence shown here is derived from an EMBL/GenBank/DDBJ whole genome shotgun (WGS) entry which is preliminary data.</text>
</comment>
<dbReference type="EMBL" id="CM037012">
    <property type="protein sequence ID" value="KAH7689763.1"/>
    <property type="molecule type" value="Genomic_DNA"/>
</dbReference>
<sequence length="152" mass="16104">MDKSFTTPPPFQLTTPPPPPPPPAYSLAAIHTVRKPPSKPWRRPEPAPAKVYRVEPRGFRQLVQKLTGSTSSALSSSPPQAPARPLKETAAPPPALPLVPRSLTPEFNDVGGAPVGLLSPTFYSGWCLSPLFSPGTVAALEHSSTSSSTHVL</sequence>
<reference evidence="2" key="1">
    <citation type="journal article" date="2022" name="Nat. Commun.">
        <title>Chromosome evolution and the genetic basis of agronomically important traits in greater yam.</title>
        <authorList>
            <person name="Bredeson J.V."/>
            <person name="Lyons J.B."/>
            <person name="Oniyinde I.O."/>
            <person name="Okereke N.R."/>
            <person name="Kolade O."/>
            <person name="Nnabue I."/>
            <person name="Nwadili C.O."/>
            <person name="Hribova E."/>
            <person name="Parker M."/>
            <person name="Nwogha J."/>
            <person name="Shu S."/>
            <person name="Carlson J."/>
            <person name="Kariba R."/>
            <person name="Muthemba S."/>
            <person name="Knop K."/>
            <person name="Barton G.J."/>
            <person name="Sherwood A.V."/>
            <person name="Lopez-Montes A."/>
            <person name="Asiedu R."/>
            <person name="Jamnadass R."/>
            <person name="Muchugi A."/>
            <person name="Goodstein D."/>
            <person name="Egesi C.N."/>
            <person name="Featherston J."/>
            <person name="Asfaw A."/>
            <person name="Simpson G.G."/>
            <person name="Dolezel J."/>
            <person name="Hendre P.S."/>
            <person name="Van Deynze A."/>
            <person name="Kumar P.L."/>
            <person name="Obidiegwu J.E."/>
            <person name="Bhattacharjee R."/>
            <person name="Rokhsar D.S."/>
        </authorList>
    </citation>
    <scope>NUCLEOTIDE SEQUENCE [LARGE SCALE GENOMIC DNA]</scope>
    <source>
        <strain evidence="2">cv. TDa95/00328</strain>
    </source>
</reference>
<organism evidence="1 2">
    <name type="scientific">Dioscorea alata</name>
    <name type="common">Purple yam</name>
    <dbReference type="NCBI Taxonomy" id="55571"/>
    <lineage>
        <taxon>Eukaryota</taxon>
        <taxon>Viridiplantae</taxon>
        <taxon>Streptophyta</taxon>
        <taxon>Embryophyta</taxon>
        <taxon>Tracheophyta</taxon>
        <taxon>Spermatophyta</taxon>
        <taxon>Magnoliopsida</taxon>
        <taxon>Liliopsida</taxon>
        <taxon>Dioscoreales</taxon>
        <taxon>Dioscoreaceae</taxon>
        <taxon>Dioscorea</taxon>
    </lineage>
</organism>
<evidence type="ECO:0000313" key="1">
    <source>
        <dbReference type="EMBL" id="KAH7689763.1"/>
    </source>
</evidence>
<gene>
    <name evidence="1" type="ORF">IHE45_02G004100</name>
</gene>
<name>A0ACB7WN43_DIOAL</name>
<accession>A0ACB7WN43</accession>
<evidence type="ECO:0000313" key="2">
    <source>
        <dbReference type="Proteomes" id="UP000827976"/>
    </source>
</evidence>
<keyword evidence="2" id="KW-1185">Reference proteome</keyword>
<protein>
    <submittedName>
        <fullName evidence="1">VQ domain-containing protein</fullName>
    </submittedName>
</protein>
<dbReference type="Proteomes" id="UP000827976">
    <property type="component" value="Chromosome 2"/>
</dbReference>
<proteinExistence type="predicted"/>